<dbReference type="NCBIfam" id="NF006421">
    <property type="entry name" value="PRK08673.1"/>
    <property type="match status" value="1"/>
</dbReference>
<dbReference type="InterPro" id="IPR006218">
    <property type="entry name" value="DAHP1/KDSA"/>
</dbReference>
<dbReference type="InterPro" id="IPR041071">
    <property type="entry name" value="DAHP_snth_FXD"/>
</dbReference>
<feature type="domain" description="DAHP synthetase I/KDSA" evidence="2">
    <location>
        <begin position="88"/>
        <end position="331"/>
    </location>
</feature>
<sequence>MLIVMDLNSPREDIEKVKSKISSLSCTPHEIPGATKLAIGITGPTSKLKKEDFQLMPSVEDVVRVTKKYKLVSRMMKSEDTIINFGDKSIGGNKLQIIAGPCSVESRDQIFEIAEILKNMGINFLRAGAYKPRSSPYSFQGLKEEGLKYLEEVKKEFDLKIVTELLNQHTVEAVAEVADVIQIGARNMQNFTLLEEAGKTQKPILLKRGMSATVEDLLLSAEYIISQNNYNIILCERGIRTFETATRNTLDLNAVPVLKKESHLPVFVDPSHGVGIWDKIPPMALASIAAGADGLMIEVHQRPDEALSDGYQSLDPKRFKTLLEKIKELAPIVGKELA</sequence>
<dbReference type="GO" id="GO:0003849">
    <property type="term" value="F:3-deoxy-7-phosphoheptulonate synthase activity"/>
    <property type="evidence" value="ECO:0007669"/>
    <property type="project" value="UniProtKB-EC"/>
</dbReference>
<dbReference type="AlphaFoldDB" id="A0A0W8FWZ8"/>
<evidence type="ECO:0000256" key="1">
    <source>
        <dbReference type="ARBA" id="ARBA00022679"/>
    </source>
</evidence>
<evidence type="ECO:0000259" key="3">
    <source>
        <dbReference type="Pfam" id="PF18152"/>
    </source>
</evidence>
<dbReference type="EC" id="2.5.1.54" evidence="4"/>
<organism evidence="4">
    <name type="scientific">hydrocarbon metagenome</name>
    <dbReference type="NCBI Taxonomy" id="938273"/>
    <lineage>
        <taxon>unclassified sequences</taxon>
        <taxon>metagenomes</taxon>
        <taxon>ecological metagenomes</taxon>
    </lineage>
</organism>
<dbReference type="PANTHER" id="PTHR43018">
    <property type="entry name" value="PHOSPHO-2-DEHYDRO-3-DEOXYHEPTONATE ALDOLASE"/>
    <property type="match status" value="1"/>
</dbReference>
<keyword evidence="1 4" id="KW-0808">Transferase</keyword>
<evidence type="ECO:0000313" key="4">
    <source>
        <dbReference type="EMBL" id="KUG25298.1"/>
    </source>
</evidence>
<reference evidence="4" key="1">
    <citation type="journal article" date="2015" name="Proc. Natl. Acad. Sci. U.S.A.">
        <title>Networks of energetic and metabolic interactions define dynamics in microbial communities.</title>
        <authorList>
            <person name="Embree M."/>
            <person name="Liu J.K."/>
            <person name="Al-Bassam M.M."/>
            <person name="Zengler K."/>
        </authorList>
    </citation>
    <scope>NUCLEOTIDE SEQUENCE</scope>
</reference>
<dbReference type="PANTHER" id="PTHR43018:SF2">
    <property type="entry name" value="PHOSPHO-2-DEHYDRO-3-DEOXYHEPTONATE ALDOLASE"/>
    <property type="match status" value="1"/>
</dbReference>
<dbReference type="Gene3D" id="3.20.20.70">
    <property type="entry name" value="Aldolase class I"/>
    <property type="match status" value="1"/>
</dbReference>
<dbReference type="GO" id="GO:0016832">
    <property type="term" value="F:aldehyde-lyase activity"/>
    <property type="evidence" value="ECO:0007669"/>
    <property type="project" value="InterPro"/>
</dbReference>
<accession>A0A0W8FWZ8</accession>
<feature type="domain" description="DAHP synthase ferredoxin-like" evidence="3">
    <location>
        <begin position="1"/>
        <end position="67"/>
    </location>
</feature>
<name>A0A0W8FWZ8_9ZZZZ</name>
<evidence type="ECO:0000259" key="2">
    <source>
        <dbReference type="Pfam" id="PF00793"/>
    </source>
</evidence>
<dbReference type="SUPFAM" id="SSF51569">
    <property type="entry name" value="Aldolase"/>
    <property type="match status" value="1"/>
</dbReference>
<dbReference type="Pfam" id="PF00793">
    <property type="entry name" value="DAHP_synth_1"/>
    <property type="match status" value="1"/>
</dbReference>
<protein>
    <submittedName>
        <fullName evidence="4">2-keto-3-deoxy-d-arabino-heptulosonate-7-phosphate synthase i beta</fullName>
        <ecNumber evidence="4">2.5.1.54</ecNumber>
    </submittedName>
</protein>
<dbReference type="InterPro" id="IPR013785">
    <property type="entry name" value="Aldolase_TIM"/>
</dbReference>
<dbReference type="NCBIfam" id="NF009239">
    <property type="entry name" value="PRK12595.1"/>
    <property type="match status" value="1"/>
</dbReference>
<dbReference type="Pfam" id="PF18152">
    <property type="entry name" value="DAHP_snth_FXD"/>
    <property type="match status" value="1"/>
</dbReference>
<comment type="caution">
    <text evidence="4">The sequence shown here is derived from an EMBL/GenBank/DDBJ whole genome shotgun (WGS) entry which is preliminary data.</text>
</comment>
<dbReference type="NCBIfam" id="TIGR01361">
    <property type="entry name" value="DAHP_synth_Bsub"/>
    <property type="match status" value="1"/>
</dbReference>
<gene>
    <name evidence="4" type="ORF">ASZ90_004886</name>
</gene>
<dbReference type="Gene3D" id="3.30.70.1140">
    <property type="entry name" value="Phospho-2-dehydro-3-deoxyheptonate aldolase, domain 1"/>
    <property type="match status" value="1"/>
</dbReference>
<dbReference type="InterPro" id="IPR006268">
    <property type="entry name" value="DAHP_syn_2"/>
</dbReference>
<dbReference type="GO" id="GO:0009073">
    <property type="term" value="P:aromatic amino acid family biosynthetic process"/>
    <property type="evidence" value="ECO:0007669"/>
    <property type="project" value="InterPro"/>
</dbReference>
<proteinExistence type="predicted"/>
<dbReference type="EMBL" id="LNQE01000722">
    <property type="protein sequence ID" value="KUG25298.1"/>
    <property type="molecule type" value="Genomic_DNA"/>
</dbReference>
<dbReference type="InterPro" id="IPR052899">
    <property type="entry name" value="Class-I_DAHP_synthase"/>
</dbReference>